<dbReference type="EMBL" id="NPHW01002742">
    <property type="protein sequence ID" value="OXV10822.1"/>
    <property type="molecule type" value="Genomic_DNA"/>
</dbReference>
<dbReference type="InterPro" id="IPR007174">
    <property type="entry name" value="Las1"/>
</dbReference>
<evidence type="ECO:0008006" key="3">
    <source>
        <dbReference type="Google" id="ProtNLM"/>
    </source>
</evidence>
<sequence>MPNFIFTPWKNESELLVVRSQFYPPGPPAPDLRTDACRTVGAWKLRGNLPHSVEATALLTDAILHDDATKNSIFSIKATYTAAFCRFVTGLVDSKSHGRKKSMFQRAFELGLPASFVELRHEATHRELPSLVVLRRATHRSLEWLWGYYWAKVDAPLVSPAASSGSVSLDDAESVQADIRHILNQWMHDRSAEPPRKKQRLQQQGLAIVPRLIAICKNRHQGSYLLSRYLLEGRVLVLSDPKLDASLDHIFIEWDPLLEAVSEHIPSFLTVLAEEMVNELISSSATDNTKDDPYREGVYMWLDHILTSETWNIHKKRLSLSYILAACQESANFWMDLLSETLRTIPNYFDLKQETSILERKTLNGAETSDRQDTLDGLKLYGWECR</sequence>
<accession>A0A232M392</accession>
<comment type="caution">
    <text evidence="1">The sequence shown here is derived from an EMBL/GenBank/DDBJ whole genome shotgun (WGS) entry which is preliminary data.</text>
</comment>
<protein>
    <recommendedName>
        <fullName evidence="3">rRNA-processing protein las1</fullName>
    </recommendedName>
</protein>
<dbReference type="GO" id="GO:0000460">
    <property type="term" value="P:maturation of 5.8S rRNA"/>
    <property type="evidence" value="ECO:0007669"/>
    <property type="project" value="TreeGrafter"/>
</dbReference>
<dbReference type="PANTHER" id="PTHR15002:SF0">
    <property type="entry name" value="RIBOSOMAL BIOGENESIS PROTEIN LAS1L"/>
    <property type="match status" value="1"/>
</dbReference>
<dbReference type="GO" id="GO:0030687">
    <property type="term" value="C:preribosome, large subunit precursor"/>
    <property type="evidence" value="ECO:0007669"/>
    <property type="project" value="TreeGrafter"/>
</dbReference>
<dbReference type="Pfam" id="PF04031">
    <property type="entry name" value="Las1"/>
    <property type="match status" value="1"/>
</dbReference>
<dbReference type="PANTHER" id="PTHR15002">
    <property type="entry name" value="RIBOSOMAL BIOGENESIS PROTEIN LAS1L"/>
    <property type="match status" value="1"/>
</dbReference>
<dbReference type="GO" id="GO:0004519">
    <property type="term" value="F:endonuclease activity"/>
    <property type="evidence" value="ECO:0007669"/>
    <property type="project" value="InterPro"/>
</dbReference>
<organism evidence="1 2">
    <name type="scientific">Elaphomyces granulatus</name>
    <dbReference type="NCBI Taxonomy" id="519963"/>
    <lineage>
        <taxon>Eukaryota</taxon>
        <taxon>Fungi</taxon>
        <taxon>Dikarya</taxon>
        <taxon>Ascomycota</taxon>
        <taxon>Pezizomycotina</taxon>
        <taxon>Eurotiomycetes</taxon>
        <taxon>Eurotiomycetidae</taxon>
        <taxon>Eurotiales</taxon>
        <taxon>Elaphomycetaceae</taxon>
        <taxon>Elaphomyces</taxon>
    </lineage>
</organism>
<dbReference type="GO" id="GO:0000470">
    <property type="term" value="P:maturation of LSU-rRNA"/>
    <property type="evidence" value="ECO:0007669"/>
    <property type="project" value="TreeGrafter"/>
</dbReference>
<gene>
    <name evidence="1" type="ORF">Egran_01418</name>
</gene>
<reference evidence="1 2" key="1">
    <citation type="journal article" date="2015" name="Environ. Microbiol.">
        <title>Metagenome sequence of Elaphomyces granulatus from sporocarp tissue reveals Ascomycota ectomycorrhizal fingerprints of genome expansion and a Proteobacteria-rich microbiome.</title>
        <authorList>
            <person name="Quandt C.A."/>
            <person name="Kohler A."/>
            <person name="Hesse C.N."/>
            <person name="Sharpton T.J."/>
            <person name="Martin F."/>
            <person name="Spatafora J.W."/>
        </authorList>
    </citation>
    <scope>NUCLEOTIDE SEQUENCE [LARGE SCALE GENOMIC DNA]</scope>
    <source>
        <strain evidence="1 2">OSC145934</strain>
    </source>
</reference>
<evidence type="ECO:0000313" key="1">
    <source>
        <dbReference type="EMBL" id="OXV10822.1"/>
    </source>
</evidence>
<keyword evidence="2" id="KW-1185">Reference proteome</keyword>
<dbReference type="OrthoDB" id="515692at2759"/>
<dbReference type="GO" id="GO:0090730">
    <property type="term" value="C:Las1 complex"/>
    <property type="evidence" value="ECO:0007669"/>
    <property type="project" value="InterPro"/>
</dbReference>
<dbReference type="AlphaFoldDB" id="A0A232M392"/>
<proteinExistence type="predicted"/>
<name>A0A232M392_9EURO</name>
<dbReference type="Proteomes" id="UP000243515">
    <property type="component" value="Unassembled WGS sequence"/>
</dbReference>
<evidence type="ECO:0000313" key="2">
    <source>
        <dbReference type="Proteomes" id="UP000243515"/>
    </source>
</evidence>